<protein>
    <submittedName>
        <fullName evidence="2">Uncharacterized protein</fullName>
    </submittedName>
</protein>
<reference evidence="2 3" key="1">
    <citation type="submission" date="2016-07" db="EMBL/GenBank/DDBJ databases">
        <title>Pervasive Adenine N6-methylation of Active Genes in Fungi.</title>
        <authorList>
            <consortium name="DOE Joint Genome Institute"/>
            <person name="Mondo S.J."/>
            <person name="Dannebaum R.O."/>
            <person name="Kuo R.C."/>
            <person name="Labutti K."/>
            <person name="Haridas S."/>
            <person name="Kuo A."/>
            <person name="Salamov A."/>
            <person name="Ahrendt S.R."/>
            <person name="Lipzen A."/>
            <person name="Sullivan W."/>
            <person name="Andreopoulos W.B."/>
            <person name="Clum A."/>
            <person name="Lindquist E."/>
            <person name="Daum C."/>
            <person name="Ramamoorthy G.K."/>
            <person name="Gryganskyi A."/>
            <person name="Culley D."/>
            <person name="Magnuson J.K."/>
            <person name="James T.Y."/>
            <person name="O'Malley M.A."/>
            <person name="Stajich J.E."/>
            <person name="Spatafora J.W."/>
            <person name="Visel A."/>
            <person name="Grigoriev I.V."/>
        </authorList>
    </citation>
    <scope>NUCLEOTIDE SEQUENCE [LARGE SCALE GENOMIC DNA]</scope>
    <source>
        <strain evidence="2 3">CBS 115471</strain>
    </source>
</reference>
<sequence length="151" mass="16427">MSAPARARPRQKRPACTFQNPSRNSGAIDGRISVPGGLRHHVHGALQANPCRESVQSVDGSVHRLHMPTGPNNETRHLGTASNDHDRTFQMFSFSVNPCLKVLQAYHARTAACTCCQYSCSMQVQAHAQPQDIPFHSSTGPLLTHLTLGHG</sequence>
<dbReference type="AlphaFoldDB" id="A0A1Y1Y939"/>
<evidence type="ECO:0000313" key="3">
    <source>
        <dbReference type="Proteomes" id="UP000193144"/>
    </source>
</evidence>
<feature type="region of interest" description="Disordered" evidence="1">
    <location>
        <begin position="1"/>
        <end position="28"/>
    </location>
</feature>
<evidence type="ECO:0000256" key="1">
    <source>
        <dbReference type="SAM" id="MobiDB-lite"/>
    </source>
</evidence>
<gene>
    <name evidence="2" type="ORF">BCR34DRAFT_220872</name>
</gene>
<comment type="caution">
    <text evidence="2">The sequence shown here is derived from an EMBL/GenBank/DDBJ whole genome shotgun (WGS) entry which is preliminary data.</text>
</comment>
<dbReference type="Proteomes" id="UP000193144">
    <property type="component" value="Unassembled WGS sequence"/>
</dbReference>
<evidence type="ECO:0000313" key="2">
    <source>
        <dbReference type="EMBL" id="ORX94521.1"/>
    </source>
</evidence>
<accession>A0A1Y1Y939</accession>
<proteinExistence type="predicted"/>
<name>A0A1Y1Y939_9PLEO</name>
<keyword evidence="3" id="KW-1185">Reference proteome</keyword>
<organism evidence="2 3">
    <name type="scientific">Clohesyomyces aquaticus</name>
    <dbReference type="NCBI Taxonomy" id="1231657"/>
    <lineage>
        <taxon>Eukaryota</taxon>
        <taxon>Fungi</taxon>
        <taxon>Dikarya</taxon>
        <taxon>Ascomycota</taxon>
        <taxon>Pezizomycotina</taxon>
        <taxon>Dothideomycetes</taxon>
        <taxon>Pleosporomycetidae</taxon>
        <taxon>Pleosporales</taxon>
        <taxon>Lindgomycetaceae</taxon>
        <taxon>Clohesyomyces</taxon>
    </lineage>
</organism>
<dbReference type="EMBL" id="MCFA01000306">
    <property type="protein sequence ID" value="ORX94521.1"/>
    <property type="molecule type" value="Genomic_DNA"/>
</dbReference>